<evidence type="ECO:0000256" key="1">
    <source>
        <dbReference type="SAM" id="SignalP"/>
    </source>
</evidence>
<feature type="signal peptide" evidence="1">
    <location>
        <begin position="1"/>
        <end position="32"/>
    </location>
</feature>
<feature type="chain" id="PRO_5031326397" evidence="1">
    <location>
        <begin position="33"/>
        <end position="264"/>
    </location>
</feature>
<gene>
    <name evidence="2" type="ORF">HTEP1355_LOCUS8012</name>
</gene>
<dbReference type="EMBL" id="HBFN01013945">
    <property type="protein sequence ID" value="CAD8794379.1"/>
    <property type="molecule type" value="Transcribed_RNA"/>
</dbReference>
<keyword evidence="1" id="KW-0732">Signal</keyword>
<dbReference type="AlphaFoldDB" id="A0A7S0VQ50"/>
<proteinExistence type="predicted"/>
<sequence>MGRIGERSFLGRCLGLALAVVVEISLCAWAEAEPLHSGQAGSAVKAEGWGGEAARDFERVYTGLFHNKDAHAADPDKVQFASKYHVPVAVPWLCPPGGDVACFYVHEKTKMGGRMVYRLRIAAVHVSKERAAAGGDVFTADHYQFADQKAMEAMPEHECIKLATTVNSTQISRVLGGTVDFKRVPGTSTYEVQTNYEACEGSKGVGDASAPPITTHISGTLAYSGWNVEAVGRRSVDQTEVFRTKVHLSRADLSEGQAEAPLVQ</sequence>
<protein>
    <submittedName>
        <fullName evidence="2">Uncharacterized protein</fullName>
    </submittedName>
</protein>
<accession>A0A7S0VQ50</accession>
<organism evidence="2">
    <name type="scientific">Hemiselmis tepida</name>
    <dbReference type="NCBI Taxonomy" id="464990"/>
    <lineage>
        <taxon>Eukaryota</taxon>
        <taxon>Cryptophyceae</taxon>
        <taxon>Cryptomonadales</taxon>
        <taxon>Hemiselmidaceae</taxon>
        <taxon>Hemiselmis</taxon>
    </lineage>
</organism>
<name>A0A7S0VQ50_9CRYP</name>
<evidence type="ECO:0000313" key="2">
    <source>
        <dbReference type="EMBL" id="CAD8794379.1"/>
    </source>
</evidence>
<reference evidence="2" key="1">
    <citation type="submission" date="2021-01" db="EMBL/GenBank/DDBJ databases">
        <authorList>
            <person name="Corre E."/>
            <person name="Pelletier E."/>
            <person name="Niang G."/>
            <person name="Scheremetjew M."/>
            <person name="Finn R."/>
            <person name="Kale V."/>
            <person name="Holt S."/>
            <person name="Cochrane G."/>
            <person name="Meng A."/>
            <person name="Brown T."/>
            <person name="Cohen L."/>
        </authorList>
    </citation>
    <scope>NUCLEOTIDE SEQUENCE</scope>
    <source>
        <strain evidence="2">CCMP443</strain>
    </source>
</reference>